<evidence type="ECO:0000256" key="2">
    <source>
        <dbReference type="PROSITE-ProRule" id="PRU00169"/>
    </source>
</evidence>
<feature type="domain" description="Response regulatory" evidence="3">
    <location>
        <begin position="4"/>
        <end position="115"/>
    </location>
</feature>
<evidence type="ECO:0000313" key="5">
    <source>
        <dbReference type="EMBL" id="MFD2185833.1"/>
    </source>
</evidence>
<feature type="domain" description="HTH LytTR-type" evidence="4">
    <location>
        <begin position="144"/>
        <end position="242"/>
    </location>
</feature>
<dbReference type="PANTHER" id="PTHR48111:SF17">
    <property type="entry name" value="TRANSCRIPTIONAL REGULATORY PROTEIN YPDB"/>
    <property type="match status" value="1"/>
</dbReference>
<gene>
    <name evidence="5" type="ORF">ACFSJT_03450</name>
</gene>
<dbReference type="PROSITE" id="PS50930">
    <property type="entry name" value="HTH_LYTTR"/>
    <property type="match status" value="1"/>
</dbReference>
<evidence type="ECO:0000259" key="3">
    <source>
        <dbReference type="PROSITE" id="PS50110"/>
    </source>
</evidence>
<accession>A0ABW5AS71</accession>
<protein>
    <submittedName>
        <fullName evidence="5">LytR/AlgR family response regulator transcription factor</fullName>
    </submittedName>
</protein>
<dbReference type="Pfam" id="PF00072">
    <property type="entry name" value="Response_reg"/>
    <property type="match status" value="1"/>
</dbReference>
<dbReference type="InterPro" id="IPR007492">
    <property type="entry name" value="LytTR_DNA-bd_dom"/>
</dbReference>
<dbReference type="InterPro" id="IPR001789">
    <property type="entry name" value="Sig_transdc_resp-reg_receiver"/>
</dbReference>
<dbReference type="PANTHER" id="PTHR48111">
    <property type="entry name" value="REGULATOR OF RPOS"/>
    <property type="match status" value="1"/>
</dbReference>
<dbReference type="PROSITE" id="PS50110">
    <property type="entry name" value="RESPONSE_REGULATORY"/>
    <property type="match status" value="1"/>
</dbReference>
<comment type="caution">
    <text evidence="5">The sequence shown here is derived from an EMBL/GenBank/DDBJ whole genome shotgun (WGS) entry which is preliminary data.</text>
</comment>
<evidence type="ECO:0000313" key="6">
    <source>
        <dbReference type="Proteomes" id="UP001597344"/>
    </source>
</evidence>
<name>A0ABW5AS71_9FLAO</name>
<evidence type="ECO:0000259" key="4">
    <source>
        <dbReference type="PROSITE" id="PS50930"/>
    </source>
</evidence>
<dbReference type="Proteomes" id="UP001597344">
    <property type="component" value="Unassembled WGS sequence"/>
</dbReference>
<dbReference type="SUPFAM" id="SSF52172">
    <property type="entry name" value="CheY-like"/>
    <property type="match status" value="1"/>
</dbReference>
<dbReference type="Pfam" id="PF04397">
    <property type="entry name" value="LytTR"/>
    <property type="match status" value="1"/>
</dbReference>
<feature type="modified residue" description="4-aspartylphosphate" evidence="2">
    <location>
        <position position="55"/>
    </location>
</feature>
<dbReference type="InterPro" id="IPR011006">
    <property type="entry name" value="CheY-like_superfamily"/>
</dbReference>
<dbReference type="SMART" id="SM00850">
    <property type="entry name" value="LytTR"/>
    <property type="match status" value="1"/>
</dbReference>
<dbReference type="Gene3D" id="3.40.50.2300">
    <property type="match status" value="1"/>
</dbReference>
<evidence type="ECO:0000256" key="1">
    <source>
        <dbReference type="ARBA" id="ARBA00023125"/>
    </source>
</evidence>
<keyword evidence="1" id="KW-0238">DNA-binding</keyword>
<keyword evidence="2" id="KW-0597">Phosphoprotein</keyword>
<dbReference type="Gene3D" id="2.40.50.1020">
    <property type="entry name" value="LytTr DNA-binding domain"/>
    <property type="match status" value="1"/>
</dbReference>
<reference evidence="6" key="1">
    <citation type="journal article" date="2019" name="Int. J. Syst. Evol. Microbiol.">
        <title>The Global Catalogue of Microorganisms (GCM) 10K type strain sequencing project: providing services to taxonomists for standard genome sequencing and annotation.</title>
        <authorList>
            <consortium name="The Broad Institute Genomics Platform"/>
            <consortium name="The Broad Institute Genome Sequencing Center for Infectious Disease"/>
            <person name="Wu L."/>
            <person name="Ma J."/>
        </authorList>
    </citation>
    <scope>NUCLEOTIDE SEQUENCE [LARGE SCALE GENOMIC DNA]</scope>
    <source>
        <strain evidence="6">DT92</strain>
    </source>
</reference>
<proteinExistence type="predicted"/>
<organism evidence="5 6">
    <name type="scientific">Aquimarina celericrescens</name>
    <dbReference type="NCBI Taxonomy" id="1964542"/>
    <lineage>
        <taxon>Bacteria</taxon>
        <taxon>Pseudomonadati</taxon>
        <taxon>Bacteroidota</taxon>
        <taxon>Flavobacteriia</taxon>
        <taxon>Flavobacteriales</taxon>
        <taxon>Flavobacteriaceae</taxon>
        <taxon>Aquimarina</taxon>
    </lineage>
</organism>
<dbReference type="InterPro" id="IPR039420">
    <property type="entry name" value="WalR-like"/>
</dbReference>
<dbReference type="SMART" id="SM00448">
    <property type="entry name" value="REC"/>
    <property type="match status" value="1"/>
</dbReference>
<sequence>MKIKCLVLDDEPLAIKIIQKHLESFDNFEVTHTFSNPVDAFNMISKEPVDLVFLDINMPRLNGIEFIKNLTISPFIIITTAYREYAVEGFELDVIDYLVKPISLKRLMKALNKVSQQINLRSESLKNSHHNSSANTNYKHSNHFFVKVNKKMVKIYFNDILYIESLKDYVSIKTATKDYITHYNLSAITKLVPEYEFMRIHRSFTIALNKVNAIEGNCVQIRDKMIPIGRNYVKEVKGRILSGFVV</sequence>
<keyword evidence="6" id="KW-1185">Reference proteome</keyword>
<dbReference type="EMBL" id="JBHUHY010000002">
    <property type="protein sequence ID" value="MFD2185833.1"/>
    <property type="molecule type" value="Genomic_DNA"/>
</dbReference>
<dbReference type="RefSeq" id="WP_378318801.1">
    <property type="nucleotide sequence ID" value="NZ_JBHUHY010000002.1"/>
</dbReference>